<dbReference type="OrthoDB" id="23692at2"/>
<dbReference type="GO" id="GO:0043709">
    <property type="term" value="P:cell adhesion involved in single-species biofilm formation"/>
    <property type="evidence" value="ECO:0007669"/>
    <property type="project" value="TreeGrafter"/>
</dbReference>
<sequence>MVQVKTPETRVLNLYWWIVWGALLLLLPLRITNGSSTDLLRDTLYVGLTLGCQRVERRWPRAGILLHLVLLFPLLTLHALDPHSFGQRMGGNFVWMIFATTSAWPVFGLTALWGWRGALGGLLLSIIGRAFVGVGGSLWGVAVSAYPLILSILLGLLFYWLMSEIQTLYKKLHETSLVDPMTGLFNRRALNVDFGNAVSLAVRERQPVLFSSWDVNGLKAVNDLQGHAAGDAFLLSFVVALRQSTASSDRLYRVGGDEFVGLHVGSDAGYELYEKVKAVFPAVAAGWVLLEGHGLEDAMAEADQRLYACKAADRTSEERRVDHAPQPRFGWK</sequence>
<dbReference type="PANTHER" id="PTHR45138">
    <property type="entry name" value="REGULATORY COMPONENTS OF SENSORY TRANSDUCTION SYSTEM"/>
    <property type="match status" value="1"/>
</dbReference>
<dbReference type="EMBL" id="FWWU01000007">
    <property type="protein sequence ID" value="SMB84762.1"/>
    <property type="molecule type" value="Genomic_DNA"/>
</dbReference>
<dbReference type="SUPFAM" id="SSF55073">
    <property type="entry name" value="Nucleotide cyclase"/>
    <property type="match status" value="1"/>
</dbReference>
<proteinExistence type="predicted"/>
<evidence type="ECO:0000259" key="2">
    <source>
        <dbReference type="SMART" id="SM00267"/>
    </source>
</evidence>
<protein>
    <submittedName>
        <fullName evidence="3">Diguanylate cyclase (GGDEF) domain-containing protein</fullName>
    </submittedName>
</protein>
<organism evidence="3 4">
    <name type="scientific">Deinococcus hopiensis KR-140</name>
    <dbReference type="NCBI Taxonomy" id="695939"/>
    <lineage>
        <taxon>Bacteria</taxon>
        <taxon>Thermotogati</taxon>
        <taxon>Deinococcota</taxon>
        <taxon>Deinococci</taxon>
        <taxon>Deinococcales</taxon>
        <taxon>Deinococcaceae</taxon>
        <taxon>Deinococcus</taxon>
    </lineage>
</organism>
<dbReference type="SMART" id="SM00267">
    <property type="entry name" value="GGDEF"/>
    <property type="match status" value="1"/>
</dbReference>
<dbReference type="Pfam" id="PF00990">
    <property type="entry name" value="GGDEF"/>
    <property type="match status" value="1"/>
</dbReference>
<gene>
    <name evidence="3" type="ORF">SAMN00790413_05282</name>
</gene>
<dbReference type="AlphaFoldDB" id="A0A1W1UUJ4"/>
<feature type="transmembrane region" description="Helical" evidence="1">
    <location>
        <begin position="145"/>
        <end position="162"/>
    </location>
</feature>
<dbReference type="GO" id="GO:1902201">
    <property type="term" value="P:negative regulation of bacterial-type flagellum-dependent cell motility"/>
    <property type="evidence" value="ECO:0007669"/>
    <property type="project" value="TreeGrafter"/>
</dbReference>
<dbReference type="NCBIfam" id="TIGR00254">
    <property type="entry name" value="GGDEF"/>
    <property type="match status" value="1"/>
</dbReference>
<keyword evidence="4" id="KW-1185">Reference proteome</keyword>
<dbReference type="PANTHER" id="PTHR45138:SF9">
    <property type="entry name" value="DIGUANYLATE CYCLASE DGCM-RELATED"/>
    <property type="match status" value="1"/>
</dbReference>
<name>A0A1W1UUJ4_9DEIO</name>
<dbReference type="GO" id="GO:0005886">
    <property type="term" value="C:plasma membrane"/>
    <property type="evidence" value="ECO:0007669"/>
    <property type="project" value="TreeGrafter"/>
</dbReference>
<feature type="domain" description="GGDEF" evidence="2">
    <location>
        <begin position="165"/>
        <end position="318"/>
    </location>
</feature>
<reference evidence="3 4" key="1">
    <citation type="submission" date="2017-04" db="EMBL/GenBank/DDBJ databases">
        <authorList>
            <person name="Afonso C.L."/>
            <person name="Miller P.J."/>
            <person name="Scott M.A."/>
            <person name="Spackman E."/>
            <person name="Goraichik I."/>
            <person name="Dimitrov K.M."/>
            <person name="Suarez D.L."/>
            <person name="Swayne D.E."/>
        </authorList>
    </citation>
    <scope>NUCLEOTIDE SEQUENCE [LARGE SCALE GENOMIC DNA]</scope>
    <source>
        <strain evidence="3 4">KR-140</strain>
    </source>
</reference>
<feature type="transmembrane region" description="Helical" evidence="1">
    <location>
        <begin position="92"/>
        <end position="115"/>
    </location>
</feature>
<dbReference type="InterPro" id="IPR029787">
    <property type="entry name" value="Nucleotide_cyclase"/>
</dbReference>
<dbReference type="STRING" id="695939.SAMN00790413_05282"/>
<dbReference type="GO" id="GO:0052621">
    <property type="term" value="F:diguanylate cyclase activity"/>
    <property type="evidence" value="ECO:0007669"/>
    <property type="project" value="TreeGrafter"/>
</dbReference>
<feature type="transmembrane region" description="Helical" evidence="1">
    <location>
        <begin position="62"/>
        <end position="80"/>
    </location>
</feature>
<dbReference type="InterPro" id="IPR050469">
    <property type="entry name" value="Diguanylate_Cyclase"/>
</dbReference>
<keyword evidence="1" id="KW-0812">Transmembrane</keyword>
<keyword evidence="1" id="KW-0472">Membrane</keyword>
<accession>A0A1W1UUJ4</accession>
<evidence type="ECO:0000313" key="4">
    <source>
        <dbReference type="Proteomes" id="UP000192582"/>
    </source>
</evidence>
<keyword evidence="1" id="KW-1133">Transmembrane helix</keyword>
<evidence type="ECO:0000313" key="3">
    <source>
        <dbReference type="EMBL" id="SMB84762.1"/>
    </source>
</evidence>
<dbReference type="Gene3D" id="3.30.70.270">
    <property type="match status" value="1"/>
</dbReference>
<feature type="transmembrane region" description="Helical" evidence="1">
    <location>
        <begin position="14"/>
        <end position="31"/>
    </location>
</feature>
<evidence type="ECO:0000256" key="1">
    <source>
        <dbReference type="SAM" id="Phobius"/>
    </source>
</evidence>
<dbReference type="InterPro" id="IPR000160">
    <property type="entry name" value="GGDEF_dom"/>
</dbReference>
<dbReference type="Proteomes" id="UP000192582">
    <property type="component" value="Unassembled WGS sequence"/>
</dbReference>
<dbReference type="CDD" id="cd01949">
    <property type="entry name" value="GGDEF"/>
    <property type="match status" value="1"/>
</dbReference>
<dbReference type="InterPro" id="IPR043128">
    <property type="entry name" value="Rev_trsase/Diguanyl_cyclase"/>
</dbReference>